<name>A0A1F8F7E4_9BACT</name>
<dbReference type="Proteomes" id="UP000178908">
    <property type="component" value="Unassembled WGS sequence"/>
</dbReference>
<keyword evidence="1" id="KW-0472">Membrane</keyword>
<dbReference type="InterPro" id="IPR018638">
    <property type="entry name" value="DUF2061_membrane"/>
</dbReference>
<feature type="transmembrane region" description="Helical" evidence="1">
    <location>
        <begin position="21"/>
        <end position="40"/>
    </location>
</feature>
<dbReference type="Pfam" id="PF09834">
    <property type="entry name" value="DUF2061"/>
    <property type="match status" value="1"/>
</dbReference>
<comment type="caution">
    <text evidence="3">The sequence shown here is derived from an EMBL/GenBank/DDBJ whole genome shotgun (WGS) entry which is preliminary data.</text>
</comment>
<evidence type="ECO:0000313" key="3">
    <source>
        <dbReference type="EMBL" id="OGN09081.1"/>
    </source>
</evidence>
<proteinExistence type="predicted"/>
<dbReference type="AlphaFoldDB" id="A0A1F8F7E4"/>
<accession>A0A1F8F7E4</accession>
<evidence type="ECO:0000313" key="4">
    <source>
        <dbReference type="Proteomes" id="UP000178908"/>
    </source>
</evidence>
<sequence>MNIHPIDGLINNSQARSVSKAITWRIIAAIITGTVVFIYTGKLRETGEIIVVAEIILTFTYYLHERFWVWIRRIKSQ</sequence>
<protein>
    <recommendedName>
        <fullName evidence="2">DUF2061 domain-containing protein</fullName>
    </recommendedName>
</protein>
<reference evidence="3 4" key="1">
    <citation type="journal article" date="2016" name="Nat. Commun.">
        <title>Thousands of microbial genomes shed light on interconnected biogeochemical processes in an aquifer system.</title>
        <authorList>
            <person name="Anantharaman K."/>
            <person name="Brown C.T."/>
            <person name="Hug L.A."/>
            <person name="Sharon I."/>
            <person name="Castelle C.J."/>
            <person name="Probst A.J."/>
            <person name="Thomas B.C."/>
            <person name="Singh A."/>
            <person name="Wilkins M.J."/>
            <person name="Karaoz U."/>
            <person name="Brodie E.L."/>
            <person name="Williams K.H."/>
            <person name="Hubbard S.S."/>
            <person name="Banfield J.F."/>
        </authorList>
    </citation>
    <scope>NUCLEOTIDE SEQUENCE [LARGE SCALE GENOMIC DNA]</scope>
</reference>
<feature type="domain" description="DUF2061" evidence="2">
    <location>
        <begin position="19"/>
        <end position="68"/>
    </location>
</feature>
<organism evidence="3 4">
    <name type="scientific">Candidatus Yanofskybacteria bacterium RIFCSPHIGHO2_02_FULL_39_10</name>
    <dbReference type="NCBI Taxonomy" id="1802674"/>
    <lineage>
        <taxon>Bacteria</taxon>
        <taxon>Candidatus Yanofskyibacteriota</taxon>
    </lineage>
</organism>
<dbReference type="EMBL" id="MGJO01000032">
    <property type="protein sequence ID" value="OGN09081.1"/>
    <property type="molecule type" value="Genomic_DNA"/>
</dbReference>
<feature type="transmembrane region" description="Helical" evidence="1">
    <location>
        <begin position="46"/>
        <end position="63"/>
    </location>
</feature>
<keyword evidence="1" id="KW-0812">Transmembrane</keyword>
<evidence type="ECO:0000259" key="2">
    <source>
        <dbReference type="Pfam" id="PF09834"/>
    </source>
</evidence>
<keyword evidence="1" id="KW-1133">Transmembrane helix</keyword>
<evidence type="ECO:0000256" key="1">
    <source>
        <dbReference type="SAM" id="Phobius"/>
    </source>
</evidence>
<gene>
    <name evidence="3" type="ORF">A3C61_03815</name>
</gene>